<evidence type="ECO:0000259" key="3">
    <source>
        <dbReference type="PROSITE" id="PS50937"/>
    </source>
</evidence>
<dbReference type="InterPro" id="IPR000551">
    <property type="entry name" value="MerR-type_HTH_dom"/>
</dbReference>
<dbReference type="PANTHER" id="PTHR30204">
    <property type="entry name" value="REDOX-CYCLING DRUG-SENSING TRANSCRIPTIONAL ACTIVATOR SOXR"/>
    <property type="match status" value="1"/>
</dbReference>
<dbReference type="RefSeq" id="WP_347980778.1">
    <property type="nucleotide sequence ID" value="NZ_CP154878.1"/>
</dbReference>
<evidence type="ECO:0000313" key="4">
    <source>
        <dbReference type="EMBL" id="MEO5285761.1"/>
    </source>
</evidence>
<dbReference type="EMBL" id="CP154878">
    <property type="protein sequence ID" value="XBG96265.1"/>
    <property type="molecule type" value="Genomic_DNA"/>
</dbReference>
<name>A0AAU7C5M7_9LACO</name>
<dbReference type="SUPFAM" id="SSF46955">
    <property type="entry name" value="Putative DNA-binding domain"/>
    <property type="match status" value="1"/>
</dbReference>
<organism evidence="5">
    <name type="scientific">Limosilactobacillus allomucosae</name>
    <dbReference type="NCBI Taxonomy" id="3142938"/>
    <lineage>
        <taxon>Bacteria</taxon>
        <taxon>Bacillati</taxon>
        <taxon>Bacillota</taxon>
        <taxon>Bacilli</taxon>
        <taxon>Lactobacillales</taxon>
        <taxon>Lactobacillaceae</taxon>
        <taxon>Limosilactobacillus</taxon>
    </lineage>
</organism>
<dbReference type="Pfam" id="PF13411">
    <property type="entry name" value="MerR_1"/>
    <property type="match status" value="1"/>
</dbReference>
<keyword evidence="1" id="KW-0238">DNA-binding</keyword>
<dbReference type="SMART" id="SM00422">
    <property type="entry name" value="HTH_MERR"/>
    <property type="match status" value="1"/>
</dbReference>
<protein>
    <submittedName>
        <fullName evidence="5">MerR family transcriptional regulator</fullName>
    </submittedName>
</protein>
<dbReference type="KEGG" id="lalo:ABC765_04025"/>
<keyword evidence="6" id="KW-1185">Reference proteome</keyword>
<keyword evidence="2" id="KW-0175">Coiled coil</keyword>
<dbReference type="GO" id="GO:0003677">
    <property type="term" value="F:DNA binding"/>
    <property type="evidence" value="ECO:0007669"/>
    <property type="project" value="UniProtKB-KW"/>
</dbReference>
<dbReference type="Proteomes" id="UP001456307">
    <property type="component" value="Unassembled WGS sequence"/>
</dbReference>
<dbReference type="PROSITE" id="PS50937">
    <property type="entry name" value="HTH_MERR_2"/>
    <property type="match status" value="1"/>
</dbReference>
<proteinExistence type="predicted"/>
<dbReference type="Gene3D" id="1.10.1660.10">
    <property type="match status" value="1"/>
</dbReference>
<evidence type="ECO:0000313" key="5">
    <source>
        <dbReference type="EMBL" id="XBG96265.1"/>
    </source>
</evidence>
<dbReference type="InterPro" id="IPR047057">
    <property type="entry name" value="MerR_fam"/>
</dbReference>
<evidence type="ECO:0000313" key="6">
    <source>
        <dbReference type="Proteomes" id="UP001456307"/>
    </source>
</evidence>
<reference evidence="4 6" key="2">
    <citation type="submission" date="2024-04" db="EMBL/GenBank/DDBJ databases">
        <title>Limosilactobacillus allomucosae sp. nov., a novel species isolated from wild boar faecal samples as potential probiotics for domestic pigs.</title>
        <authorList>
            <person name="Chen B."/>
        </authorList>
    </citation>
    <scope>NUCLEOTIDE SEQUENCE [LARGE SCALE GENOMIC DNA]</scope>
    <source>
        <strain evidence="4 6">WILCCON 0055</strain>
    </source>
</reference>
<dbReference type="InterPro" id="IPR009061">
    <property type="entry name" value="DNA-bd_dom_put_sf"/>
</dbReference>
<accession>A0AAU7C5M7</accession>
<dbReference type="CDD" id="cd01109">
    <property type="entry name" value="HTH_YyaN"/>
    <property type="match status" value="1"/>
</dbReference>
<dbReference type="AlphaFoldDB" id="A0AAU7C5M7"/>
<evidence type="ECO:0000256" key="2">
    <source>
        <dbReference type="SAM" id="Coils"/>
    </source>
</evidence>
<reference evidence="5" key="1">
    <citation type="submission" date="2024-04" db="EMBL/GenBank/DDBJ databases">
        <title>Limosilactobacillus allomucosae sp. nov., a novel species isolated from wild boar faecal samples as a potential probiotics for domestic pigs.</title>
        <authorList>
            <person name="Chen B."/>
        </authorList>
    </citation>
    <scope>NUCLEOTIDE SEQUENCE</scope>
    <source>
        <strain evidence="5">WILCCON 0051</strain>
    </source>
</reference>
<evidence type="ECO:0000256" key="1">
    <source>
        <dbReference type="ARBA" id="ARBA00023125"/>
    </source>
</evidence>
<feature type="coiled-coil region" evidence="2">
    <location>
        <begin position="91"/>
        <end position="118"/>
    </location>
</feature>
<feature type="domain" description="HTH merR-type" evidence="3">
    <location>
        <begin position="10"/>
        <end position="79"/>
    </location>
</feature>
<dbReference type="EMBL" id="JBCNVT010000001">
    <property type="protein sequence ID" value="MEO5285761.1"/>
    <property type="molecule type" value="Genomic_DNA"/>
</dbReference>
<dbReference type="PANTHER" id="PTHR30204:SF82">
    <property type="entry name" value="TRANSCRIPTIONAL REGULATOR, MERR FAMILY"/>
    <property type="match status" value="1"/>
</dbReference>
<sequence length="142" mass="16454">MPTLKEKANTLSITEVSKLCQLPVSTLRYYDNQGLIPGLRRTDQGVREFDQRNIDAVRIIECLKNSGMSITDIRTFMTWCVEGDSTLPQRLEMFKKQREAVLQQIALLEQTLETIDQKCEYYTLAVKDGTEKKVMAKYHPEY</sequence>
<dbReference type="GO" id="GO:0003700">
    <property type="term" value="F:DNA-binding transcription factor activity"/>
    <property type="evidence" value="ECO:0007669"/>
    <property type="project" value="InterPro"/>
</dbReference>
<gene>
    <name evidence="4" type="ORF">AAVZ08_04000</name>
    <name evidence="5" type="ORF">ABC765_04025</name>
</gene>